<dbReference type="EMBL" id="UINC01042870">
    <property type="protein sequence ID" value="SVB46085.1"/>
    <property type="molecule type" value="Genomic_DNA"/>
</dbReference>
<accession>A0A382E6J7</accession>
<organism evidence="1">
    <name type="scientific">marine metagenome</name>
    <dbReference type="NCBI Taxonomy" id="408172"/>
    <lineage>
        <taxon>unclassified sequences</taxon>
        <taxon>metagenomes</taxon>
        <taxon>ecological metagenomes</taxon>
    </lineage>
</organism>
<reference evidence="1" key="1">
    <citation type="submission" date="2018-05" db="EMBL/GenBank/DDBJ databases">
        <authorList>
            <person name="Lanie J.A."/>
            <person name="Ng W.-L."/>
            <person name="Kazmierczak K.M."/>
            <person name="Andrzejewski T.M."/>
            <person name="Davidsen T.M."/>
            <person name="Wayne K.J."/>
            <person name="Tettelin H."/>
            <person name="Glass J.I."/>
            <person name="Rusch D."/>
            <person name="Podicherti R."/>
            <person name="Tsui H.-C.T."/>
            <person name="Winkler M.E."/>
        </authorList>
    </citation>
    <scope>NUCLEOTIDE SEQUENCE</scope>
</reference>
<evidence type="ECO:0000313" key="1">
    <source>
        <dbReference type="EMBL" id="SVB46085.1"/>
    </source>
</evidence>
<dbReference type="AlphaFoldDB" id="A0A382E6J7"/>
<protein>
    <submittedName>
        <fullName evidence="1">Uncharacterized protein</fullName>
    </submittedName>
</protein>
<proteinExistence type="predicted"/>
<gene>
    <name evidence="1" type="ORF">METZ01_LOCUS198939</name>
</gene>
<name>A0A382E6J7_9ZZZZ</name>
<sequence length="78" mass="9288">MTRPASETDFDYKDIDTMETALLVGAERIQYLPEPFEEETSEKLTEIADWGLLLTKFVIEQARYTRYLLIREVQERDR</sequence>